<evidence type="ECO:0000313" key="3">
    <source>
        <dbReference type="Proteomes" id="UP000709295"/>
    </source>
</evidence>
<proteinExistence type="predicted"/>
<evidence type="ECO:0000313" key="2">
    <source>
        <dbReference type="EMBL" id="KAG6943718.1"/>
    </source>
</evidence>
<accession>A0A8J5MC58</accession>
<feature type="domain" description="Helitron helicase-like" evidence="1">
    <location>
        <begin position="12"/>
        <end position="134"/>
    </location>
</feature>
<gene>
    <name evidence="2" type="ORF">JG688_00017466</name>
</gene>
<keyword evidence="3" id="KW-1185">Reference proteome</keyword>
<protein>
    <recommendedName>
        <fullName evidence="1">Helitron helicase-like domain-containing protein</fullName>
    </recommendedName>
</protein>
<comment type="caution">
    <text evidence="2">The sequence shown here is derived from an EMBL/GenBank/DDBJ whole genome shotgun (WGS) entry which is preliminary data.</text>
</comment>
<evidence type="ECO:0000259" key="1">
    <source>
        <dbReference type="Pfam" id="PF14214"/>
    </source>
</evidence>
<dbReference type="EMBL" id="JAENGY010002605">
    <property type="protein sequence ID" value="KAG6943718.1"/>
    <property type="molecule type" value="Genomic_DNA"/>
</dbReference>
<sequence>MRFLTSAQLSETNVWGSDAGRDHCRRTTFAYQSRFGQPALFVTLTPRITSVDSIFDAPLSRLPGWGSLRSAAFKNDVASARLFMRNMDAFIEHVLGVDPARMQHKPFDGLFGCVNAYFGMVETQGGGTLHAHFLALIPYTSAQVQSRPPALQISQDLISGERLLLLSYWKNPCDFRVIQNGVKAADVLE</sequence>
<name>A0A8J5MC58_9STRA</name>
<dbReference type="AlphaFoldDB" id="A0A8J5MC58"/>
<reference evidence="2" key="1">
    <citation type="submission" date="2021-01" db="EMBL/GenBank/DDBJ databases">
        <title>Phytophthora aleatoria, a newly-described species from Pinus radiata is distinct from Phytophthora cactorum isolates based on comparative genomics.</title>
        <authorList>
            <person name="Mcdougal R."/>
            <person name="Panda P."/>
            <person name="Williams N."/>
            <person name="Studholme D.J."/>
        </authorList>
    </citation>
    <scope>NUCLEOTIDE SEQUENCE</scope>
    <source>
        <strain evidence="2">NZFS 4037</strain>
    </source>
</reference>
<dbReference type="Pfam" id="PF14214">
    <property type="entry name" value="Helitron_like_N"/>
    <property type="match status" value="1"/>
</dbReference>
<dbReference type="Proteomes" id="UP000709295">
    <property type="component" value="Unassembled WGS sequence"/>
</dbReference>
<dbReference type="InterPro" id="IPR025476">
    <property type="entry name" value="Helitron_helicase-like"/>
</dbReference>
<organism evidence="2 3">
    <name type="scientific">Phytophthora aleatoria</name>
    <dbReference type="NCBI Taxonomy" id="2496075"/>
    <lineage>
        <taxon>Eukaryota</taxon>
        <taxon>Sar</taxon>
        <taxon>Stramenopiles</taxon>
        <taxon>Oomycota</taxon>
        <taxon>Peronosporomycetes</taxon>
        <taxon>Peronosporales</taxon>
        <taxon>Peronosporaceae</taxon>
        <taxon>Phytophthora</taxon>
    </lineage>
</organism>